<accession>A0ABP6SXS9</accession>
<proteinExistence type="predicted"/>
<comment type="catalytic activity">
    <reaction evidence="4">
        <text>holo-[ACP] + malonyl-CoA = malonyl-[ACP] + CoA</text>
        <dbReference type="Rhea" id="RHEA:41792"/>
        <dbReference type="Rhea" id="RHEA-COMP:9623"/>
        <dbReference type="Rhea" id="RHEA-COMP:9685"/>
        <dbReference type="ChEBI" id="CHEBI:57287"/>
        <dbReference type="ChEBI" id="CHEBI:57384"/>
        <dbReference type="ChEBI" id="CHEBI:64479"/>
        <dbReference type="ChEBI" id="CHEBI:78449"/>
        <dbReference type="EC" id="2.3.1.39"/>
    </reaction>
</comment>
<dbReference type="RefSeq" id="WP_345728716.1">
    <property type="nucleotide sequence ID" value="NZ_BAAAYN010000018.1"/>
</dbReference>
<dbReference type="InterPro" id="IPR016035">
    <property type="entry name" value="Acyl_Trfase/lysoPLipase"/>
</dbReference>
<keyword evidence="7" id="KW-1185">Reference proteome</keyword>
<evidence type="ECO:0000256" key="1">
    <source>
        <dbReference type="ARBA" id="ARBA00013258"/>
    </source>
</evidence>
<gene>
    <name evidence="6" type="ORF">GCM10020369_30150</name>
</gene>
<protein>
    <recommendedName>
        <fullName evidence="1">[acyl-carrier-protein] S-malonyltransferase</fullName>
        <ecNumber evidence="1">2.3.1.39</ecNumber>
    </recommendedName>
</protein>
<keyword evidence="2" id="KW-0808">Transferase</keyword>
<dbReference type="InterPro" id="IPR014043">
    <property type="entry name" value="Acyl_transferase_dom"/>
</dbReference>
<evidence type="ECO:0000313" key="7">
    <source>
        <dbReference type="Proteomes" id="UP001501676"/>
    </source>
</evidence>
<dbReference type="InterPro" id="IPR001227">
    <property type="entry name" value="Ac_transferase_dom_sf"/>
</dbReference>
<dbReference type="SUPFAM" id="SSF51230">
    <property type="entry name" value="Single hybrid motif"/>
    <property type="match status" value="1"/>
</dbReference>
<evidence type="ECO:0000256" key="3">
    <source>
        <dbReference type="ARBA" id="ARBA00023315"/>
    </source>
</evidence>
<dbReference type="EMBL" id="BAAAYN010000018">
    <property type="protein sequence ID" value="GAA3387482.1"/>
    <property type="molecule type" value="Genomic_DNA"/>
</dbReference>
<keyword evidence="3" id="KW-0012">Acyltransferase</keyword>
<feature type="domain" description="Malonyl-CoA:ACP transacylase (MAT)" evidence="5">
    <location>
        <begin position="5"/>
        <end position="305"/>
    </location>
</feature>
<name>A0ABP6SXS9_9ACTN</name>
<dbReference type="Proteomes" id="UP001501676">
    <property type="component" value="Unassembled WGS sequence"/>
</dbReference>
<reference evidence="7" key="1">
    <citation type="journal article" date="2019" name="Int. J. Syst. Evol. Microbiol.">
        <title>The Global Catalogue of Microorganisms (GCM) 10K type strain sequencing project: providing services to taxonomists for standard genome sequencing and annotation.</title>
        <authorList>
            <consortium name="The Broad Institute Genomics Platform"/>
            <consortium name="The Broad Institute Genome Sequencing Center for Infectious Disease"/>
            <person name="Wu L."/>
            <person name="Ma J."/>
        </authorList>
    </citation>
    <scope>NUCLEOTIDE SEQUENCE [LARGE SCALE GENOMIC DNA]</scope>
    <source>
        <strain evidence="7">JCM 9458</strain>
    </source>
</reference>
<evidence type="ECO:0000259" key="5">
    <source>
        <dbReference type="SMART" id="SM00827"/>
    </source>
</evidence>
<dbReference type="Pfam" id="PF00698">
    <property type="entry name" value="Acyl_transf_1"/>
    <property type="match status" value="1"/>
</dbReference>
<dbReference type="Gene3D" id="2.40.50.100">
    <property type="match status" value="1"/>
</dbReference>
<evidence type="ECO:0000256" key="2">
    <source>
        <dbReference type="ARBA" id="ARBA00022679"/>
    </source>
</evidence>
<organism evidence="6 7">
    <name type="scientific">Cryptosporangium minutisporangium</name>
    <dbReference type="NCBI Taxonomy" id="113569"/>
    <lineage>
        <taxon>Bacteria</taxon>
        <taxon>Bacillati</taxon>
        <taxon>Actinomycetota</taxon>
        <taxon>Actinomycetes</taxon>
        <taxon>Cryptosporangiales</taxon>
        <taxon>Cryptosporangiaceae</taxon>
        <taxon>Cryptosporangium</taxon>
    </lineage>
</organism>
<dbReference type="InterPro" id="IPR016036">
    <property type="entry name" value="Malonyl_transacylase_ACP-bd"/>
</dbReference>
<evidence type="ECO:0000313" key="6">
    <source>
        <dbReference type="EMBL" id="GAA3387482.1"/>
    </source>
</evidence>
<dbReference type="Gene3D" id="3.30.70.250">
    <property type="entry name" value="Malonyl-CoA ACP transacylase, ACP-binding"/>
    <property type="match status" value="1"/>
</dbReference>
<dbReference type="InterPro" id="IPR050858">
    <property type="entry name" value="Mal-CoA-ACP_Trans/PKS_FabD"/>
</dbReference>
<dbReference type="EC" id="2.3.1.39" evidence="1"/>
<dbReference type="PANTHER" id="PTHR42681:SF1">
    <property type="entry name" value="MALONYL-COA-ACYL CARRIER PROTEIN TRANSACYLASE, MITOCHONDRIAL"/>
    <property type="match status" value="1"/>
</dbReference>
<sequence>MLALLAPGQGSQKPGFLTPWLTGWDGADRATALLRWYSTVAGLDLVHLGTEADADEIRDTAKTQPLLVAAGLMVGSFLPTTEATVVAGHSIGELTAAPLAGVLTPEAAVALAAVRGREMAAACALEPTGMSAVLGGVEADVLERLDALGLSPANRNGAGQIVAAGPLPALAKLADDPPARARVIALQVAGAFHTPYMGPAQEALASVAGGVATGDPARLLLSNADGTAVLTGAEALARIVRQVTAPVRWDRCQATLLDLGVTAAIELAPAGTLAGLAKRAMKGVQVVTVNTPDDLPAAAALIAEHAAVDGSEPAPTFQVAVAPAAGRFRPAALRAGDVVAPGAAVGEIETRQGPVSVTTRSGGVLAEWAAEADDPVATGQPLARLNPAARSEAAE</sequence>
<dbReference type="SUPFAM" id="SSF52151">
    <property type="entry name" value="FabD/lysophospholipase-like"/>
    <property type="match status" value="1"/>
</dbReference>
<evidence type="ECO:0000256" key="4">
    <source>
        <dbReference type="ARBA" id="ARBA00048462"/>
    </source>
</evidence>
<comment type="caution">
    <text evidence="6">The sequence shown here is derived from an EMBL/GenBank/DDBJ whole genome shotgun (WGS) entry which is preliminary data.</text>
</comment>
<dbReference type="SUPFAM" id="SSF55048">
    <property type="entry name" value="Probable ACP-binding domain of malonyl-CoA ACP transacylase"/>
    <property type="match status" value="1"/>
</dbReference>
<dbReference type="InterPro" id="IPR011053">
    <property type="entry name" value="Single_hybrid_motif"/>
</dbReference>
<dbReference type="SMART" id="SM00827">
    <property type="entry name" value="PKS_AT"/>
    <property type="match status" value="1"/>
</dbReference>
<dbReference type="Gene3D" id="3.40.366.10">
    <property type="entry name" value="Malonyl-Coenzyme A Acyl Carrier Protein, domain 2"/>
    <property type="match status" value="1"/>
</dbReference>
<dbReference type="PANTHER" id="PTHR42681">
    <property type="entry name" value="MALONYL-COA-ACYL CARRIER PROTEIN TRANSACYLASE, MITOCHONDRIAL"/>
    <property type="match status" value="1"/>
</dbReference>